<dbReference type="PATRIC" id="fig|1158610.3.peg.764"/>
<evidence type="ECO:0000256" key="6">
    <source>
        <dbReference type="ARBA" id="ARBA00023002"/>
    </source>
</evidence>
<feature type="domain" description="4Fe-4S ferredoxin-type" evidence="13">
    <location>
        <begin position="684"/>
        <end position="713"/>
    </location>
</feature>
<dbReference type="Proteomes" id="UP000013785">
    <property type="component" value="Unassembled WGS sequence"/>
</dbReference>
<reference evidence="14 15" key="1">
    <citation type="submission" date="2013-02" db="EMBL/GenBank/DDBJ databases">
        <title>The Genome Sequence of Enterococcus phoeniculicola BAA-412.</title>
        <authorList>
            <consortium name="The Broad Institute Genome Sequencing Platform"/>
            <consortium name="The Broad Institute Genome Sequencing Center for Infectious Disease"/>
            <person name="Earl A.M."/>
            <person name="Gilmore M.S."/>
            <person name="Lebreton F."/>
            <person name="Walker B."/>
            <person name="Young S.K."/>
            <person name="Zeng Q."/>
            <person name="Gargeya S."/>
            <person name="Fitzgerald M."/>
            <person name="Haas B."/>
            <person name="Abouelleil A."/>
            <person name="Alvarado L."/>
            <person name="Arachchi H.M."/>
            <person name="Berlin A.M."/>
            <person name="Chapman S.B."/>
            <person name="Dewar J."/>
            <person name="Goldberg J."/>
            <person name="Griggs A."/>
            <person name="Gujja S."/>
            <person name="Hansen M."/>
            <person name="Howarth C."/>
            <person name="Imamovic A."/>
            <person name="Larimer J."/>
            <person name="McCowan C."/>
            <person name="Murphy C."/>
            <person name="Neiman D."/>
            <person name="Pearson M."/>
            <person name="Priest M."/>
            <person name="Roberts A."/>
            <person name="Saif S."/>
            <person name="Shea T."/>
            <person name="Sisk P."/>
            <person name="Sykes S."/>
            <person name="Wortman J."/>
            <person name="Nusbaum C."/>
            <person name="Birren B."/>
        </authorList>
    </citation>
    <scope>NUCLEOTIDE SEQUENCE [LARGE SCALE GENOMIC DNA]</scope>
    <source>
        <strain evidence="14 15">ATCC BAA-412</strain>
    </source>
</reference>
<comment type="caution">
    <text evidence="14">The sequence shown here is derived from an EMBL/GenBank/DDBJ whole genome shotgun (WGS) entry which is preliminary data.</text>
</comment>
<dbReference type="PIRSF" id="PIRSF000159">
    <property type="entry name" value="NifJ"/>
    <property type="match status" value="1"/>
</dbReference>
<feature type="region of interest" description="Disordered" evidence="12">
    <location>
        <begin position="1178"/>
        <end position="1221"/>
    </location>
</feature>
<dbReference type="InterPro" id="IPR033412">
    <property type="entry name" value="PFOR_II"/>
</dbReference>
<dbReference type="Gene3D" id="3.40.920.10">
    <property type="entry name" value="Pyruvate-ferredoxin oxidoreductase, PFOR, domain III"/>
    <property type="match status" value="1"/>
</dbReference>
<dbReference type="FunFam" id="3.40.50.970:FF:000041">
    <property type="entry name" value="Pyruvate:ferredoxin (Flavodoxin) oxidoreductase"/>
    <property type="match status" value="1"/>
</dbReference>
<dbReference type="InterPro" id="IPR002869">
    <property type="entry name" value="Pyrv_flavodox_OxRed_cen"/>
</dbReference>
<dbReference type="eggNOG" id="COG1014">
    <property type="taxonomic scope" value="Bacteria"/>
</dbReference>
<feature type="site" description="Important for catalytic activity" evidence="10">
    <location>
        <position position="63"/>
    </location>
</feature>
<dbReference type="GO" id="GO:0016903">
    <property type="term" value="F:oxidoreductase activity, acting on the aldehyde or oxo group of donors"/>
    <property type="evidence" value="ECO:0007669"/>
    <property type="project" value="InterPro"/>
</dbReference>
<evidence type="ECO:0000256" key="7">
    <source>
        <dbReference type="ARBA" id="ARBA00023004"/>
    </source>
</evidence>
<dbReference type="PROSITE" id="PS00198">
    <property type="entry name" value="4FE4S_FER_1"/>
    <property type="match status" value="1"/>
</dbReference>
<dbReference type="FunFam" id="3.40.50.920:FF:000007">
    <property type="entry name" value="Pyruvate:ferredoxin (Flavodoxin) oxidoreductase"/>
    <property type="match status" value="1"/>
</dbReference>
<dbReference type="AlphaFoldDB" id="R3WY30"/>
<dbReference type="EMBL" id="AJAT01000010">
    <property type="protein sequence ID" value="EOL46665.1"/>
    <property type="molecule type" value="Genomic_DNA"/>
</dbReference>
<keyword evidence="6 9" id="KW-0560">Oxidoreductase</keyword>
<dbReference type="FunFam" id="3.30.70.20:FF:000022">
    <property type="entry name" value="Pyruvate:ferredoxin (Flavodoxin) oxidoreductase"/>
    <property type="match status" value="1"/>
</dbReference>
<dbReference type="Pfam" id="PF17147">
    <property type="entry name" value="PFOR_II"/>
    <property type="match status" value="1"/>
</dbReference>
<dbReference type="Gene3D" id="3.30.70.20">
    <property type="match status" value="1"/>
</dbReference>
<dbReference type="SUPFAM" id="SSF53323">
    <property type="entry name" value="Pyruvate-ferredoxin oxidoreductase, PFOR, domain III"/>
    <property type="match status" value="1"/>
</dbReference>
<dbReference type="InterPro" id="IPR009014">
    <property type="entry name" value="Transketo_C/PFOR_II"/>
</dbReference>
<dbReference type="GO" id="GO:0005506">
    <property type="term" value="F:iron ion binding"/>
    <property type="evidence" value="ECO:0007669"/>
    <property type="project" value="InterPro"/>
</dbReference>
<dbReference type="RefSeq" id="WP_010767458.1">
    <property type="nucleotide sequence ID" value="NZ_ASWE01000002.1"/>
</dbReference>
<dbReference type="InterPro" id="IPR050722">
    <property type="entry name" value="Pyruvate:ferred/Flavod_OxRd"/>
</dbReference>
<dbReference type="CDD" id="cd03377">
    <property type="entry name" value="TPP_PFOR_PNO"/>
    <property type="match status" value="1"/>
</dbReference>
<feature type="binding site" evidence="11">
    <location>
        <position position="753"/>
    </location>
    <ligand>
        <name>[4Fe-4S] cluster</name>
        <dbReference type="ChEBI" id="CHEBI:49883"/>
        <label>2</label>
    </ligand>
</feature>
<keyword evidence="15" id="KW-1185">Reference proteome</keyword>
<sequence length="1221" mass="135243">MRKMKTMDGNTAAAYISYAFTELAAIYPITPSSTMAELVDQWSAEGKKNIFGQPVKIVEMQSEAGAAGVVHGSLKTGALTTTYTASQGLLLMIPNMYKIAGELLPGVFHVASRAVTTNALNIFGDHGDVMAARQTGFAMLQESSVQEVMDLAPVAHLAAIESGIPFLNFFDGFRTSHEIQKIEVLDYEELAPLMNQEKLAEFRAKSMNPNHPSVSGTNQNPDIHFQQRETINTHYEELPKIVQKYMGKINELRGTAYDLVTYYGAEDAEEIIVSMGSVAPTIEQTIDHLLIEGRKVGFLNIHLYRPFPIETFLEKLPETVKSIAVLDRSKEPGAGGEPLLLDVQSAVYDTEIHPLIIGGRYGLGSKDVVPNQIVAVYDELKKSRSEVKRRFTIGIVDDVTNMSLDLGPSLDLTNKQTYQAKFWGFGSDGTVGANKSAIKIIGDHTKKYAQGYFYYDSKKSGGLTVSHLRFGETPIRSTYLIEHADFIACHTPAYIHNYDLVKGLKKGGTFLLNTVWDDEQLNRHLPNKLKRYIAENEIQFYTINAVKLAQEVGLGGRINTAMETAFFKLANIIPFDDVLPILKEEALKSYKKKSMAIVEKNVQAIDRTVELLHKVDIPAEWFTVSLEERQSAREKSAYITQILEPVNAQEGNELSVGTLVANDMTDGRMPLGTAAVEKRGVALEVPEWISDRCTMCNECAFVCPHAAIRPFLADEEELEEAPEGFIVREMRGADGLKYRIQVSVEDCTGCGLCVEACPAKGKALVMKPYEESKEQAMNWAFAMTLRQKENPVKKNTVLGTQFNKPLLEFSGACAGCGETPYVKLLTQMYGDRMMIANATGCSSIWGGAAPASPYTTNESGQGPAWSNSLLEDNAEYGYGMFLASQTRREHLAEMMLHILPNVSDSLKELMNDWILHMNESEGTQQRAAKLTAALIEERQENPNLEEILGASDLFVKPSQWMIGGDGWAYDIGYGGIDHVLASGADVNLLVLDNEVYSNTGGQVSKATPASAIAKFSASGKYASKKDLGMMAMTYGNVYVAQIASGANQMQTIKALEEAEKFPGPSIVIAYTPCITHGLLGGMSQTLKEAKEAVESGYWSLYRYNPELREQGKNPMTLDYKKPDFSLMPNFMRQQVRFSSLESTQPEHAEKLFEKTVNDAKTRFYNYARLSGQEEKIREKLEGKSEESLQKPARVKKERVVDPEAEARRAAKRAERAAKRKN</sequence>
<evidence type="ECO:0000256" key="8">
    <source>
        <dbReference type="ARBA" id="ARBA00023014"/>
    </source>
</evidence>
<dbReference type="PANTHER" id="PTHR32154">
    <property type="entry name" value="PYRUVATE-FLAVODOXIN OXIDOREDUCTASE-RELATED"/>
    <property type="match status" value="1"/>
</dbReference>
<dbReference type="STRING" id="154621.RV11_GL001294"/>
<keyword evidence="2 9" id="KW-0813">Transport</keyword>
<dbReference type="CDD" id="cd07034">
    <property type="entry name" value="TPP_PYR_PFOR_IOR-alpha_like"/>
    <property type="match status" value="1"/>
</dbReference>
<dbReference type="FunFam" id="3.40.50.970:FF:000012">
    <property type="entry name" value="Pyruvate:ferredoxin (Flavodoxin) oxidoreductase"/>
    <property type="match status" value="1"/>
</dbReference>
<dbReference type="Pfam" id="PF10371">
    <property type="entry name" value="EKR"/>
    <property type="match status" value="1"/>
</dbReference>
<feature type="binding site" evidence="11">
    <location>
        <position position="750"/>
    </location>
    <ligand>
        <name>[4Fe-4S] cluster</name>
        <dbReference type="ChEBI" id="CHEBI:49883"/>
        <label>2</label>
    </ligand>
</feature>
<evidence type="ECO:0000256" key="4">
    <source>
        <dbReference type="ARBA" id="ARBA00022723"/>
    </source>
</evidence>
<keyword evidence="7 11" id="KW-0408">Iron</keyword>
<feature type="binding site" evidence="11">
    <location>
        <position position="816"/>
    </location>
    <ligand>
        <name>[4Fe-4S] cluster</name>
        <dbReference type="ChEBI" id="CHEBI:49883"/>
        <label>3</label>
    </ligand>
</feature>
<feature type="binding site" evidence="11">
    <location>
        <position position="747"/>
    </location>
    <ligand>
        <name>[4Fe-4S] cluster</name>
        <dbReference type="ChEBI" id="CHEBI:49883"/>
        <label>2</label>
    </ligand>
</feature>
<evidence type="ECO:0000256" key="9">
    <source>
        <dbReference type="PIRNR" id="PIRNR000159"/>
    </source>
</evidence>
<dbReference type="NCBIfam" id="TIGR02176">
    <property type="entry name" value="pyruv_ox_red"/>
    <property type="match status" value="1"/>
</dbReference>
<evidence type="ECO:0000256" key="11">
    <source>
        <dbReference type="PIRSR" id="PIRSR000159-50"/>
    </source>
</evidence>
<feature type="binding site" evidence="11">
    <location>
        <position position="696"/>
    </location>
    <ligand>
        <name>[4Fe-4S] cluster</name>
        <dbReference type="ChEBI" id="CHEBI:49883"/>
        <label>1</label>
    </ligand>
</feature>
<evidence type="ECO:0000313" key="15">
    <source>
        <dbReference type="Proteomes" id="UP000013785"/>
    </source>
</evidence>
<comment type="cofactor">
    <cofactor evidence="11">
        <name>[4Fe-4S] cluster</name>
        <dbReference type="ChEBI" id="CHEBI:49883"/>
    </cofactor>
    <text evidence="11">Binds 3 [4Fe-4S] clusters per subunit.</text>
</comment>
<dbReference type="SUPFAM" id="SSF52922">
    <property type="entry name" value="TK C-terminal domain-like"/>
    <property type="match status" value="1"/>
</dbReference>
<dbReference type="InterPro" id="IPR011766">
    <property type="entry name" value="TPP_enzyme_TPP-bd"/>
</dbReference>
<gene>
    <name evidence="14" type="ORF">UC3_00785</name>
</gene>
<dbReference type="eggNOG" id="COG1145">
    <property type="taxonomic scope" value="Bacteria"/>
</dbReference>
<evidence type="ECO:0000256" key="3">
    <source>
        <dbReference type="ARBA" id="ARBA00022485"/>
    </source>
</evidence>
<feature type="binding site" evidence="11">
    <location>
        <position position="757"/>
    </location>
    <ligand>
        <name>[4Fe-4S] cluster</name>
        <dbReference type="ChEBI" id="CHEBI:49883"/>
        <label>1</label>
    </ligand>
</feature>
<dbReference type="PROSITE" id="PS51379">
    <property type="entry name" value="4FE4S_FER_2"/>
    <property type="match status" value="2"/>
</dbReference>
<dbReference type="SUPFAM" id="SSF52518">
    <property type="entry name" value="Thiamin diphosphate-binding fold (THDP-binding)"/>
    <property type="match status" value="2"/>
</dbReference>
<dbReference type="SMART" id="SM00890">
    <property type="entry name" value="EKR"/>
    <property type="match status" value="1"/>
</dbReference>
<dbReference type="InterPro" id="IPR029061">
    <property type="entry name" value="THDP-binding"/>
</dbReference>
<dbReference type="InterPro" id="IPR019752">
    <property type="entry name" value="Pyrv/ketoisovalerate_OxRed_cat"/>
</dbReference>
<dbReference type="FunFam" id="3.40.920.10:FF:000001">
    <property type="entry name" value="Pyruvate:ferredoxin (Flavodoxin) oxidoreductase"/>
    <property type="match status" value="1"/>
</dbReference>
<feature type="binding site" evidence="11">
    <location>
        <position position="813"/>
    </location>
    <ligand>
        <name>[4Fe-4S] cluster</name>
        <dbReference type="ChEBI" id="CHEBI:49883"/>
        <label>3</label>
    </ligand>
</feature>
<dbReference type="GO" id="GO:0006979">
    <property type="term" value="P:response to oxidative stress"/>
    <property type="evidence" value="ECO:0007669"/>
    <property type="project" value="TreeGrafter"/>
</dbReference>
<dbReference type="GO" id="GO:0022900">
    <property type="term" value="P:electron transport chain"/>
    <property type="evidence" value="ECO:0007669"/>
    <property type="project" value="InterPro"/>
</dbReference>
<dbReference type="Pfam" id="PF02775">
    <property type="entry name" value="TPP_enzyme_C"/>
    <property type="match status" value="1"/>
</dbReference>
<dbReference type="eggNOG" id="COG1013">
    <property type="taxonomic scope" value="Bacteria"/>
</dbReference>
<feature type="domain" description="4Fe-4S ferredoxin-type" evidence="13">
    <location>
        <begin position="738"/>
        <end position="769"/>
    </location>
</feature>
<dbReference type="GO" id="GO:0051539">
    <property type="term" value="F:4 iron, 4 sulfur cluster binding"/>
    <property type="evidence" value="ECO:0007669"/>
    <property type="project" value="UniProtKB-KW"/>
</dbReference>
<evidence type="ECO:0000256" key="12">
    <source>
        <dbReference type="SAM" id="MobiDB-lite"/>
    </source>
</evidence>
<keyword evidence="8 11" id="KW-0411">Iron-sulfur</keyword>
<dbReference type="Pfam" id="PF01855">
    <property type="entry name" value="POR_N"/>
    <property type="match status" value="1"/>
</dbReference>
<dbReference type="InterPro" id="IPR017896">
    <property type="entry name" value="4Fe4S_Fe-S-bd"/>
</dbReference>
<evidence type="ECO:0000256" key="5">
    <source>
        <dbReference type="ARBA" id="ARBA00022982"/>
    </source>
</evidence>
<keyword evidence="3 11" id="KW-0004">4Fe-4S</keyword>
<dbReference type="Gene3D" id="3.40.50.970">
    <property type="match status" value="2"/>
</dbReference>
<dbReference type="Gene3D" id="3.40.50.920">
    <property type="match status" value="1"/>
</dbReference>
<feature type="binding site" evidence="11">
    <location>
        <position position="693"/>
    </location>
    <ligand>
        <name>[4Fe-4S] cluster</name>
        <dbReference type="ChEBI" id="CHEBI:49883"/>
        <label>1</label>
    </ligand>
</feature>
<dbReference type="InterPro" id="IPR002880">
    <property type="entry name" value="Pyrv_Fd/Flavodoxin_OxRdtase_N"/>
</dbReference>
<keyword evidence="14" id="KW-0670">Pyruvate</keyword>
<feature type="binding site" evidence="11">
    <location>
        <position position="841"/>
    </location>
    <ligand>
        <name>[4Fe-4S] cluster</name>
        <dbReference type="ChEBI" id="CHEBI:49883"/>
        <label>3</label>
    </ligand>
</feature>
<evidence type="ECO:0000256" key="2">
    <source>
        <dbReference type="ARBA" id="ARBA00022448"/>
    </source>
</evidence>
<dbReference type="HOGENOM" id="CLU_002569_0_0_9"/>
<comment type="similarity">
    <text evidence="1 9">Belongs to the pyruvate:ferredoxin/flavodoxin oxidoreductase family.</text>
</comment>
<feature type="site" description="Important for catalytic activity" evidence="10">
    <location>
        <position position="113"/>
    </location>
</feature>
<feature type="binding site" evidence="11">
    <location>
        <position position="703"/>
    </location>
    <ligand>
        <name>[4Fe-4S] cluster</name>
        <dbReference type="ChEBI" id="CHEBI:49883"/>
        <label>2</label>
    </ligand>
</feature>
<feature type="site" description="Important for catalytic activity" evidence="10">
    <location>
        <position position="998"/>
    </location>
</feature>
<feature type="compositionally biased region" description="Basic and acidic residues" evidence="12">
    <location>
        <begin position="1178"/>
        <end position="1188"/>
    </location>
</feature>
<accession>R3WY30</accession>
<feature type="compositionally biased region" description="Basic and acidic residues" evidence="12">
    <location>
        <begin position="1197"/>
        <end position="1221"/>
    </location>
</feature>
<name>R3WY30_9ENTE</name>
<organism evidence="14 15">
    <name type="scientific">Enterococcus phoeniculicola ATCC BAA-412</name>
    <dbReference type="NCBI Taxonomy" id="1158610"/>
    <lineage>
        <taxon>Bacteria</taxon>
        <taxon>Bacillati</taxon>
        <taxon>Bacillota</taxon>
        <taxon>Bacilli</taxon>
        <taxon>Lactobacillales</taxon>
        <taxon>Enterococcaceae</taxon>
        <taxon>Enterococcus</taxon>
    </lineage>
</organism>
<dbReference type="PANTHER" id="PTHR32154:SF0">
    <property type="entry name" value="PYRUVATE-FLAVODOXIN OXIDOREDUCTASE-RELATED"/>
    <property type="match status" value="1"/>
</dbReference>
<dbReference type="SUPFAM" id="SSF54862">
    <property type="entry name" value="4Fe-4S ferredoxins"/>
    <property type="match status" value="1"/>
</dbReference>
<evidence type="ECO:0000259" key="13">
    <source>
        <dbReference type="PROSITE" id="PS51379"/>
    </source>
</evidence>
<protein>
    <submittedName>
        <fullName evidence="14">Pyruvate:ferredoxin (Flavodoxin) oxidoreductase</fullName>
    </submittedName>
</protein>
<evidence type="ECO:0000256" key="10">
    <source>
        <dbReference type="PIRSR" id="PIRSR000159-2"/>
    </source>
</evidence>
<dbReference type="InterPro" id="IPR017900">
    <property type="entry name" value="4Fe4S_Fe_S_CS"/>
</dbReference>
<evidence type="ECO:0000256" key="1">
    <source>
        <dbReference type="ARBA" id="ARBA00009032"/>
    </source>
</evidence>
<dbReference type="eggNOG" id="COG0674">
    <property type="taxonomic scope" value="Bacteria"/>
</dbReference>
<dbReference type="GO" id="GO:0030976">
    <property type="term" value="F:thiamine pyrophosphate binding"/>
    <property type="evidence" value="ECO:0007669"/>
    <property type="project" value="InterPro"/>
</dbReference>
<dbReference type="Pfam" id="PF01558">
    <property type="entry name" value="POR"/>
    <property type="match status" value="1"/>
</dbReference>
<dbReference type="InterPro" id="IPR011895">
    <property type="entry name" value="Pyrv_flavodox_OxRed"/>
</dbReference>
<feature type="binding site" evidence="11">
    <location>
        <position position="699"/>
    </location>
    <ligand>
        <name>[4Fe-4S] cluster</name>
        <dbReference type="ChEBI" id="CHEBI:49883"/>
        <label>1</label>
    </ligand>
</feature>
<feature type="binding site" evidence="11">
    <location>
        <position position="1073"/>
    </location>
    <ligand>
        <name>[4Fe-4S] cluster</name>
        <dbReference type="ChEBI" id="CHEBI:49883"/>
        <label>3</label>
    </ligand>
</feature>
<feature type="site" description="Important for catalytic activity" evidence="10">
    <location>
        <position position="30"/>
    </location>
</feature>
<keyword evidence="5 9" id="KW-0249">Electron transport</keyword>
<dbReference type="InterPro" id="IPR019456">
    <property type="entry name" value="Pyrv-flavodox_OxRtase_EKR"/>
</dbReference>
<evidence type="ECO:0000313" key="14">
    <source>
        <dbReference type="EMBL" id="EOL46665.1"/>
    </source>
</evidence>
<dbReference type="Pfam" id="PF12838">
    <property type="entry name" value="Fer4_7"/>
    <property type="match status" value="1"/>
</dbReference>
<keyword evidence="4 11" id="KW-0479">Metal-binding</keyword>
<proteinExistence type="inferred from homology"/>
<dbReference type="OrthoDB" id="9794954at2"/>